<keyword evidence="3" id="KW-0238">DNA-binding</keyword>
<dbReference type="Gene3D" id="3.30.730.10">
    <property type="entry name" value="AP2/ERF domain"/>
    <property type="match status" value="1"/>
</dbReference>
<dbReference type="FunFam" id="3.30.730.10:FF:000005">
    <property type="entry name" value="ethylene-responsive transcription factor RAP2-11"/>
    <property type="match status" value="1"/>
</dbReference>
<evidence type="ECO:0000256" key="5">
    <source>
        <dbReference type="ARBA" id="ARBA00023242"/>
    </source>
</evidence>
<dbReference type="SMART" id="SM00380">
    <property type="entry name" value="AP2"/>
    <property type="match status" value="1"/>
</dbReference>
<evidence type="ECO:0000256" key="1">
    <source>
        <dbReference type="ARBA" id="ARBA00004123"/>
    </source>
</evidence>
<dbReference type="EMBL" id="CAMGYJ010000002">
    <property type="protein sequence ID" value="CAI0382832.1"/>
    <property type="molecule type" value="Genomic_DNA"/>
</dbReference>
<gene>
    <name evidence="8" type="ORF">LITE_LOCUS3734</name>
</gene>
<name>A0AAV0HCD1_9ROSI</name>
<evidence type="ECO:0000313" key="8">
    <source>
        <dbReference type="EMBL" id="CAI0382832.1"/>
    </source>
</evidence>
<evidence type="ECO:0000259" key="7">
    <source>
        <dbReference type="PROSITE" id="PS51032"/>
    </source>
</evidence>
<dbReference type="PRINTS" id="PR00367">
    <property type="entry name" value="ETHRSPELEMNT"/>
</dbReference>
<dbReference type="Proteomes" id="UP001154282">
    <property type="component" value="Unassembled WGS sequence"/>
</dbReference>
<dbReference type="CDD" id="cd00018">
    <property type="entry name" value="AP2"/>
    <property type="match status" value="1"/>
</dbReference>
<organism evidence="8 9">
    <name type="scientific">Linum tenue</name>
    <dbReference type="NCBI Taxonomy" id="586396"/>
    <lineage>
        <taxon>Eukaryota</taxon>
        <taxon>Viridiplantae</taxon>
        <taxon>Streptophyta</taxon>
        <taxon>Embryophyta</taxon>
        <taxon>Tracheophyta</taxon>
        <taxon>Spermatophyta</taxon>
        <taxon>Magnoliopsida</taxon>
        <taxon>eudicotyledons</taxon>
        <taxon>Gunneridae</taxon>
        <taxon>Pentapetalae</taxon>
        <taxon>rosids</taxon>
        <taxon>fabids</taxon>
        <taxon>Malpighiales</taxon>
        <taxon>Linaceae</taxon>
        <taxon>Linum</taxon>
    </lineage>
</organism>
<sequence length="101" mass="11320">RFVGVSQRPSGRWVAEIKDTIHKIRVWLVTFDTTEEAGRAYDEAACLLHGANTRTNFWPSVYPYIAVANPDICPAFQNKLSVCPSILKKQIIPTGRLLCTS</sequence>
<dbReference type="InterPro" id="IPR050913">
    <property type="entry name" value="AP2/ERF_ERF"/>
</dbReference>
<dbReference type="PANTHER" id="PTHR31194:SF197">
    <property type="entry name" value="OS12G0582900 PROTEIN"/>
    <property type="match status" value="1"/>
</dbReference>
<dbReference type="InterPro" id="IPR036955">
    <property type="entry name" value="AP2/ERF_dom_sf"/>
</dbReference>
<keyword evidence="5" id="KW-0539">Nucleus</keyword>
<dbReference type="GO" id="GO:0003700">
    <property type="term" value="F:DNA-binding transcription factor activity"/>
    <property type="evidence" value="ECO:0007669"/>
    <property type="project" value="InterPro"/>
</dbReference>
<dbReference type="InterPro" id="IPR016177">
    <property type="entry name" value="DNA-bd_dom_sf"/>
</dbReference>
<reference evidence="8" key="1">
    <citation type="submission" date="2022-08" db="EMBL/GenBank/DDBJ databases">
        <authorList>
            <person name="Gutierrez-Valencia J."/>
        </authorList>
    </citation>
    <scope>NUCLEOTIDE SEQUENCE</scope>
</reference>
<evidence type="ECO:0000256" key="2">
    <source>
        <dbReference type="ARBA" id="ARBA00023015"/>
    </source>
</evidence>
<evidence type="ECO:0000256" key="3">
    <source>
        <dbReference type="ARBA" id="ARBA00023125"/>
    </source>
</evidence>
<comment type="similarity">
    <text evidence="6">Belongs to the AP2/ERF transcription factor family. ERF subfamily.</text>
</comment>
<evidence type="ECO:0000313" key="9">
    <source>
        <dbReference type="Proteomes" id="UP001154282"/>
    </source>
</evidence>
<feature type="domain" description="AP2/ERF" evidence="7">
    <location>
        <begin position="1"/>
        <end position="58"/>
    </location>
</feature>
<dbReference type="GO" id="GO:0003677">
    <property type="term" value="F:DNA binding"/>
    <property type="evidence" value="ECO:0007669"/>
    <property type="project" value="UniProtKB-KW"/>
</dbReference>
<protein>
    <recommendedName>
        <fullName evidence="7">AP2/ERF domain-containing protein</fullName>
    </recommendedName>
</protein>
<dbReference type="PROSITE" id="PS51032">
    <property type="entry name" value="AP2_ERF"/>
    <property type="match status" value="1"/>
</dbReference>
<dbReference type="GO" id="GO:0005634">
    <property type="term" value="C:nucleus"/>
    <property type="evidence" value="ECO:0007669"/>
    <property type="project" value="UniProtKB-SubCell"/>
</dbReference>
<keyword evidence="9" id="KW-1185">Reference proteome</keyword>
<comment type="caution">
    <text evidence="8">The sequence shown here is derived from an EMBL/GenBank/DDBJ whole genome shotgun (WGS) entry which is preliminary data.</text>
</comment>
<dbReference type="InterPro" id="IPR001471">
    <property type="entry name" value="AP2/ERF_dom"/>
</dbReference>
<evidence type="ECO:0000256" key="6">
    <source>
        <dbReference type="ARBA" id="ARBA00024343"/>
    </source>
</evidence>
<feature type="non-terminal residue" evidence="8">
    <location>
        <position position="1"/>
    </location>
</feature>
<comment type="subcellular location">
    <subcellularLocation>
        <location evidence="1">Nucleus</location>
    </subcellularLocation>
</comment>
<keyword evidence="4" id="KW-0804">Transcription</keyword>
<accession>A0AAV0HCD1</accession>
<dbReference type="PANTHER" id="PTHR31194">
    <property type="entry name" value="SHN SHINE , DNA BINDING / TRANSCRIPTION FACTOR"/>
    <property type="match status" value="1"/>
</dbReference>
<proteinExistence type="inferred from homology"/>
<evidence type="ECO:0000256" key="4">
    <source>
        <dbReference type="ARBA" id="ARBA00023163"/>
    </source>
</evidence>
<dbReference type="AlphaFoldDB" id="A0AAV0HCD1"/>
<dbReference type="GO" id="GO:0009877">
    <property type="term" value="P:nodulation"/>
    <property type="evidence" value="ECO:0007669"/>
    <property type="project" value="UniProtKB-ARBA"/>
</dbReference>
<dbReference type="SUPFAM" id="SSF54171">
    <property type="entry name" value="DNA-binding domain"/>
    <property type="match status" value="1"/>
</dbReference>
<keyword evidence="2" id="KW-0805">Transcription regulation</keyword>
<dbReference type="Pfam" id="PF00847">
    <property type="entry name" value="AP2"/>
    <property type="match status" value="1"/>
</dbReference>